<evidence type="ECO:0000313" key="7">
    <source>
        <dbReference type="Proteomes" id="UP000245464"/>
    </source>
</evidence>
<dbReference type="PANTHER" id="PTHR46865:SF7">
    <property type="entry name" value="MONOOXYGENASE, PUTATIVE (AFU_ORTHOLOGUE AFUA_8G07040)-RELATED"/>
    <property type="match status" value="1"/>
</dbReference>
<dbReference type="EMBL" id="NQIK02000001">
    <property type="protein sequence ID" value="KAF7576851.1"/>
    <property type="molecule type" value="Genomic_DNA"/>
</dbReference>
<dbReference type="PRINTS" id="PR00420">
    <property type="entry name" value="RNGMNOXGNASE"/>
</dbReference>
<evidence type="ECO:0000313" key="6">
    <source>
        <dbReference type="EMBL" id="KAI1520634.1"/>
    </source>
</evidence>
<keyword evidence="2" id="KW-0274">FAD</keyword>
<reference evidence="6" key="2">
    <citation type="submission" date="2021-05" db="EMBL/GenBank/DDBJ databases">
        <authorList>
            <person name="Moolhuijzen P.M."/>
            <person name="Moffat C.S."/>
        </authorList>
    </citation>
    <scope>NUCLEOTIDE SEQUENCE</scope>
    <source>
        <strain evidence="6">86-124</strain>
    </source>
</reference>
<accession>A0A2W1GXV8</accession>
<feature type="domain" description="FAD-binding" evidence="4">
    <location>
        <begin position="10"/>
        <end position="353"/>
    </location>
</feature>
<reference evidence="5 7" key="1">
    <citation type="journal article" date="2018" name="BMC Genomics">
        <title>Comparative genomics of the wheat fungal pathogen Pyrenophora tritici-repentis reveals chromosomal variations and genome plasticity.</title>
        <authorList>
            <person name="Moolhuijzen P."/>
            <person name="See P.T."/>
            <person name="Hane J.K."/>
            <person name="Shi G."/>
            <person name="Liu Z."/>
            <person name="Oliver R.P."/>
            <person name="Moffat C.S."/>
        </authorList>
    </citation>
    <scope>NUCLEOTIDE SEQUENCE [LARGE SCALE GENOMIC DNA]</scope>
    <source>
        <strain evidence="5">M4</strain>
    </source>
</reference>
<dbReference type="InterPro" id="IPR051704">
    <property type="entry name" value="FAD_aromatic-hydroxylase"/>
</dbReference>
<organism evidence="6 8">
    <name type="scientific">Pyrenophora tritici-repentis</name>
    <dbReference type="NCBI Taxonomy" id="45151"/>
    <lineage>
        <taxon>Eukaryota</taxon>
        <taxon>Fungi</taxon>
        <taxon>Dikarya</taxon>
        <taxon>Ascomycota</taxon>
        <taxon>Pezizomycotina</taxon>
        <taxon>Dothideomycetes</taxon>
        <taxon>Pleosporomycetidae</taxon>
        <taxon>Pleosporales</taxon>
        <taxon>Pleosporineae</taxon>
        <taxon>Pleosporaceae</taxon>
        <taxon>Pyrenophora</taxon>
    </lineage>
</organism>
<dbReference type="GO" id="GO:0016491">
    <property type="term" value="F:oxidoreductase activity"/>
    <property type="evidence" value="ECO:0007669"/>
    <property type="project" value="UniProtKB-KW"/>
</dbReference>
<dbReference type="GO" id="GO:0071949">
    <property type="term" value="F:FAD binding"/>
    <property type="evidence" value="ECO:0007669"/>
    <property type="project" value="InterPro"/>
</dbReference>
<dbReference type="Proteomes" id="UP000245464">
    <property type="component" value="Chromosome 1"/>
</dbReference>
<evidence type="ECO:0000256" key="2">
    <source>
        <dbReference type="ARBA" id="ARBA00022827"/>
    </source>
</evidence>
<comment type="caution">
    <text evidence="6">The sequence shown here is derived from an EMBL/GenBank/DDBJ whole genome shotgun (WGS) entry which is preliminary data.</text>
</comment>
<dbReference type="InterPro" id="IPR036188">
    <property type="entry name" value="FAD/NAD-bd_sf"/>
</dbReference>
<reference evidence="6" key="3">
    <citation type="journal article" date="2022" name="bioRxiv">
        <title>A global pangenome for the wheat fungal pathogen Pyrenophora tritici-repentis and prediction of effector protein structural homology.</title>
        <authorList>
            <person name="Moolhuijzen P."/>
            <person name="See P.T."/>
            <person name="Shi G."/>
            <person name="Powell H.R."/>
            <person name="Cockram J."/>
            <person name="Jorgensen L.N."/>
            <person name="Benslimane H."/>
            <person name="Strelkov S.E."/>
            <person name="Turner J."/>
            <person name="Liu Z."/>
            <person name="Moffat C.S."/>
        </authorList>
    </citation>
    <scope>NUCLEOTIDE SEQUENCE</scope>
    <source>
        <strain evidence="6">86-124</strain>
    </source>
</reference>
<dbReference type="Pfam" id="PF01494">
    <property type="entry name" value="FAD_binding_3"/>
    <property type="match status" value="1"/>
</dbReference>
<evidence type="ECO:0000259" key="4">
    <source>
        <dbReference type="Pfam" id="PF01494"/>
    </source>
</evidence>
<evidence type="ECO:0000256" key="3">
    <source>
        <dbReference type="ARBA" id="ARBA00023002"/>
    </source>
</evidence>
<evidence type="ECO:0000313" key="5">
    <source>
        <dbReference type="EMBL" id="KAF7576851.1"/>
    </source>
</evidence>
<keyword evidence="1" id="KW-0285">Flavoprotein</keyword>
<name>A0A2W1GXV8_9PLEO</name>
<dbReference type="PANTHER" id="PTHR46865">
    <property type="entry name" value="OXIDOREDUCTASE-RELATED"/>
    <property type="match status" value="1"/>
</dbReference>
<dbReference type="AlphaFoldDB" id="A0A2W1GXV8"/>
<gene>
    <name evidence="6" type="ORF">Ptr86124_001002</name>
    <name evidence="5" type="ORF">PtrM4_010910</name>
</gene>
<evidence type="ECO:0000313" key="8">
    <source>
        <dbReference type="Proteomes" id="UP000249757"/>
    </source>
</evidence>
<dbReference type="InterPro" id="IPR002938">
    <property type="entry name" value="FAD-bd"/>
</dbReference>
<dbReference type="Gene3D" id="3.50.50.60">
    <property type="entry name" value="FAD/NAD(P)-binding domain"/>
    <property type="match status" value="1"/>
</dbReference>
<proteinExistence type="predicted"/>
<dbReference type="EMBL" id="NRDI02000001">
    <property type="protein sequence ID" value="KAI1520634.1"/>
    <property type="molecule type" value="Genomic_DNA"/>
</dbReference>
<protein>
    <submittedName>
        <fullName evidence="6">Aromatic-ring hydroxylase</fullName>
    </submittedName>
    <submittedName>
        <fullName evidence="5">UbiH, 2-polyprenyl-6-methoxyphenol hydroxylase and related FAD-dependent oxidoreductase</fullName>
    </submittedName>
</protein>
<dbReference type="OrthoDB" id="655030at2759"/>
<keyword evidence="3" id="KW-0560">Oxidoreductase</keyword>
<evidence type="ECO:0000256" key="1">
    <source>
        <dbReference type="ARBA" id="ARBA00022630"/>
    </source>
</evidence>
<keyword evidence="8" id="KW-1185">Reference proteome</keyword>
<reference evidence="8" key="4">
    <citation type="journal article" date="2022" name="Microb. Genom.">
        <title>A global pangenome for the wheat fungal pathogen Pyrenophora tritici-repentis and prediction of effector protein structural homology.</title>
        <authorList>
            <person name="Moolhuijzen P.M."/>
            <person name="See P.T."/>
            <person name="Shi G."/>
            <person name="Powell H.R."/>
            <person name="Cockram J."/>
            <person name="Jorgensen L.N."/>
            <person name="Benslimane H."/>
            <person name="Strelkov S.E."/>
            <person name="Turner J."/>
            <person name="Liu Z."/>
            <person name="Moffat C.S."/>
        </authorList>
    </citation>
    <scope>NUCLEOTIDE SEQUENCE [LARGE SCALE GENOMIC DNA]</scope>
</reference>
<sequence length="450" mass="49577">MTTSTPPPLNILIVGAGVCGPALALILQRSNPHHNITVIERFPSLRTGGQQIDLKGQGFPIMKQLGLLETMESFLVEEGGSSIVDSKGKPIISFGVIGAGEKGGTFDLTCEYEFMRGDFVRMMYDTSLREREILTSRGITQGSLTYEFNTTITSLDCSSPTSTTVTFSTGETKTYDLVVAADGQGSRTRRLAFGEEVEASSFKSLNVHAAYYNVPRLPTEDSLARLYLPSRNRGIMTRTGNKPITQVYLFLFKDAQRGAKMRSVQRQPLADQKAAWIEHFEDAGWDAPRFMEGMKSAKDFYATEVLQIHMPEKKIVKNRVALLGDAGYCPSLMTGMGTTLSLVGMYVFAGELASRSGDVDAALAAYQNTMKQPIEEGQRLNGMTDALAMFPASEWGAWVAHTLIWSLSSFRVDKMLGWLAGWLPKGKEEQGWKVPEYPALNAKAPEMEVR</sequence>
<dbReference type="SUPFAM" id="SSF51905">
    <property type="entry name" value="FAD/NAD(P)-binding domain"/>
    <property type="match status" value="1"/>
</dbReference>
<dbReference type="Proteomes" id="UP000249757">
    <property type="component" value="Unassembled WGS sequence"/>
</dbReference>